<organism evidence="1 2">
    <name type="scientific">Geobacillus subterraneus</name>
    <dbReference type="NCBI Taxonomy" id="129338"/>
    <lineage>
        <taxon>Bacteria</taxon>
        <taxon>Bacillati</taxon>
        <taxon>Bacillota</taxon>
        <taxon>Bacilli</taxon>
        <taxon>Bacillales</taxon>
        <taxon>Anoxybacillaceae</taxon>
        <taxon>Geobacillus</taxon>
    </lineage>
</organism>
<dbReference type="EMBL" id="CP014342">
    <property type="protein sequence ID" value="AMX82521.1"/>
    <property type="molecule type" value="Genomic_DNA"/>
</dbReference>
<evidence type="ECO:0000313" key="2">
    <source>
        <dbReference type="Proteomes" id="UP000076226"/>
    </source>
</evidence>
<sequence>MDKRASLINAFKEEMKKRHPAAYPVCIDSFTNLWQYEFGSLEQLPPDIKRLVAYRAAELGLADDDF</sequence>
<reference evidence="1 2" key="1">
    <citation type="submission" date="2016-02" db="EMBL/GenBank/DDBJ databases">
        <title>Complete genome sequence of Geobacillus subterraneus KCTC 3922T.</title>
        <authorList>
            <person name="Lee D.-W."/>
            <person name="Lee Y.-J."/>
            <person name="Lee S.-J."/>
            <person name="Park G.-S."/>
            <person name="Lee S.-J."/>
            <person name="Shin J.-H."/>
        </authorList>
    </citation>
    <scope>NUCLEOTIDE SEQUENCE [LARGE SCALE GENOMIC DNA]</scope>
    <source>
        <strain evidence="1 2">KCTC 3922</strain>
    </source>
</reference>
<evidence type="ECO:0000313" key="1">
    <source>
        <dbReference type="EMBL" id="AMX82521.1"/>
    </source>
</evidence>
<name>A0ABN4NI87_9BACL</name>
<keyword evidence="2" id="KW-1185">Reference proteome</keyword>
<dbReference type="RefSeq" id="WP_063164927.1">
    <property type="nucleotide sequence ID" value="NZ_CP014342.1"/>
</dbReference>
<proteinExistence type="predicted"/>
<dbReference type="Proteomes" id="UP000076226">
    <property type="component" value="Chromosome"/>
</dbReference>
<gene>
    <name evidence="1" type="ORF">GS3922_01900</name>
</gene>
<dbReference type="GeneID" id="32406722"/>
<protein>
    <submittedName>
        <fullName evidence="1">Uncharacterized protein</fullName>
    </submittedName>
</protein>
<accession>A0ABN4NI87</accession>